<feature type="non-terminal residue" evidence="2">
    <location>
        <position position="158"/>
    </location>
</feature>
<evidence type="ECO:0000313" key="3">
    <source>
        <dbReference type="Proteomes" id="UP000250140"/>
    </source>
</evidence>
<dbReference type="EMBL" id="KV750163">
    <property type="protein sequence ID" value="OCL05953.1"/>
    <property type="molecule type" value="Genomic_DNA"/>
</dbReference>
<proteinExistence type="predicted"/>
<accession>A0A8E2EX38</accession>
<evidence type="ECO:0000256" key="1">
    <source>
        <dbReference type="SAM" id="MobiDB-lite"/>
    </source>
</evidence>
<keyword evidence="3" id="KW-1185">Reference proteome</keyword>
<dbReference type="AlphaFoldDB" id="A0A8E2EX38"/>
<gene>
    <name evidence="2" type="ORF">AOQ84DRAFT_224312</name>
</gene>
<protein>
    <submittedName>
        <fullName evidence="2">Uncharacterized protein</fullName>
    </submittedName>
</protein>
<feature type="region of interest" description="Disordered" evidence="1">
    <location>
        <begin position="106"/>
        <end position="158"/>
    </location>
</feature>
<feature type="compositionally biased region" description="Polar residues" evidence="1">
    <location>
        <begin position="111"/>
        <end position="127"/>
    </location>
</feature>
<organism evidence="2 3">
    <name type="scientific">Glonium stellatum</name>
    <dbReference type="NCBI Taxonomy" id="574774"/>
    <lineage>
        <taxon>Eukaryota</taxon>
        <taxon>Fungi</taxon>
        <taxon>Dikarya</taxon>
        <taxon>Ascomycota</taxon>
        <taxon>Pezizomycotina</taxon>
        <taxon>Dothideomycetes</taxon>
        <taxon>Pleosporomycetidae</taxon>
        <taxon>Gloniales</taxon>
        <taxon>Gloniaceae</taxon>
        <taxon>Glonium</taxon>
    </lineage>
</organism>
<feature type="compositionally biased region" description="Low complexity" evidence="1">
    <location>
        <begin position="27"/>
        <end position="40"/>
    </location>
</feature>
<sequence>MAKLRKRSIFHEIFKNQASTRSDNESPTDSSRSSSSTSTRRSLDDKTSTETLPIIPVSLTNMPLDLKTPGLRQKDAGYRRKKSGDQSTTAATIRLVKDTTNYALQKPQMVASDTQLNTSPNLAGFQNPTPASPPTPSGTTSHPSNYNPAPSAFTHKTQ</sequence>
<dbReference type="Proteomes" id="UP000250140">
    <property type="component" value="Unassembled WGS sequence"/>
</dbReference>
<feature type="region of interest" description="Disordered" evidence="1">
    <location>
        <begin position="14"/>
        <end position="92"/>
    </location>
</feature>
<name>A0A8E2EX38_9PEZI</name>
<evidence type="ECO:0000313" key="2">
    <source>
        <dbReference type="EMBL" id="OCL05953.1"/>
    </source>
</evidence>
<reference evidence="2 3" key="1">
    <citation type="journal article" date="2016" name="Nat. Commun.">
        <title>Ectomycorrhizal ecology is imprinted in the genome of the dominant symbiotic fungus Cenococcum geophilum.</title>
        <authorList>
            <consortium name="DOE Joint Genome Institute"/>
            <person name="Peter M."/>
            <person name="Kohler A."/>
            <person name="Ohm R.A."/>
            <person name="Kuo A."/>
            <person name="Krutzmann J."/>
            <person name="Morin E."/>
            <person name="Arend M."/>
            <person name="Barry K.W."/>
            <person name="Binder M."/>
            <person name="Choi C."/>
            <person name="Clum A."/>
            <person name="Copeland A."/>
            <person name="Grisel N."/>
            <person name="Haridas S."/>
            <person name="Kipfer T."/>
            <person name="LaButti K."/>
            <person name="Lindquist E."/>
            <person name="Lipzen A."/>
            <person name="Maire R."/>
            <person name="Meier B."/>
            <person name="Mihaltcheva S."/>
            <person name="Molinier V."/>
            <person name="Murat C."/>
            <person name="Poggeler S."/>
            <person name="Quandt C.A."/>
            <person name="Sperisen C."/>
            <person name="Tritt A."/>
            <person name="Tisserant E."/>
            <person name="Crous P.W."/>
            <person name="Henrissat B."/>
            <person name="Nehls U."/>
            <person name="Egli S."/>
            <person name="Spatafora J.W."/>
            <person name="Grigoriev I.V."/>
            <person name="Martin F.M."/>
        </authorList>
    </citation>
    <scope>NUCLEOTIDE SEQUENCE [LARGE SCALE GENOMIC DNA]</scope>
    <source>
        <strain evidence="2 3">CBS 207.34</strain>
    </source>
</reference>